<dbReference type="InterPro" id="IPR036390">
    <property type="entry name" value="WH_DNA-bd_sf"/>
</dbReference>
<dbReference type="AlphaFoldDB" id="A0A921SXW8"/>
<dbReference type="Gene3D" id="3.30.420.40">
    <property type="match status" value="2"/>
</dbReference>
<dbReference type="SUPFAM" id="SSF53067">
    <property type="entry name" value="Actin-like ATPase domain"/>
    <property type="match status" value="1"/>
</dbReference>
<dbReference type="InterPro" id="IPR036388">
    <property type="entry name" value="WH-like_DNA-bd_sf"/>
</dbReference>
<gene>
    <name evidence="2" type="ORF">K8V81_10425</name>
</gene>
<protein>
    <submittedName>
        <fullName evidence="2">ROK family transcriptional regulator</fullName>
    </submittedName>
</protein>
<dbReference type="InterPro" id="IPR000600">
    <property type="entry name" value="ROK"/>
</dbReference>
<dbReference type="Pfam" id="PF00480">
    <property type="entry name" value="ROK"/>
    <property type="match status" value="1"/>
</dbReference>
<dbReference type="Pfam" id="PF13412">
    <property type="entry name" value="HTH_24"/>
    <property type="match status" value="1"/>
</dbReference>
<reference evidence="2" key="1">
    <citation type="journal article" date="2021" name="PeerJ">
        <title>Extensive microbial diversity within the chicken gut microbiome revealed by metagenomics and culture.</title>
        <authorList>
            <person name="Gilroy R."/>
            <person name="Ravi A."/>
            <person name="Getino M."/>
            <person name="Pursley I."/>
            <person name="Horton D.L."/>
            <person name="Alikhan N.F."/>
            <person name="Baker D."/>
            <person name="Gharbi K."/>
            <person name="Hall N."/>
            <person name="Watson M."/>
            <person name="Adriaenssens E.M."/>
            <person name="Foster-Nyarko E."/>
            <person name="Jarju S."/>
            <person name="Secka A."/>
            <person name="Antonio M."/>
            <person name="Oren A."/>
            <person name="Chaudhuri R.R."/>
            <person name="La Ragione R."/>
            <person name="Hildebrand F."/>
            <person name="Pallen M.J."/>
        </authorList>
    </citation>
    <scope>NUCLEOTIDE SEQUENCE</scope>
    <source>
        <strain evidence="2">ChiGjej5B5-22894</strain>
    </source>
</reference>
<dbReference type="GO" id="GO:0003700">
    <property type="term" value="F:DNA-binding transcription factor activity"/>
    <property type="evidence" value="ECO:0007669"/>
    <property type="project" value="InterPro"/>
</dbReference>
<dbReference type="PANTHER" id="PTHR18964">
    <property type="entry name" value="ROK (REPRESSOR, ORF, KINASE) FAMILY"/>
    <property type="match status" value="1"/>
</dbReference>
<organism evidence="2 3">
    <name type="scientific">Brachybacterium massiliense</name>
    <dbReference type="NCBI Taxonomy" id="1755098"/>
    <lineage>
        <taxon>Bacteria</taxon>
        <taxon>Bacillati</taxon>
        <taxon>Actinomycetota</taxon>
        <taxon>Actinomycetes</taxon>
        <taxon>Micrococcales</taxon>
        <taxon>Dermabacteraceae</taxon>
        <taxon>Brachybacterium</taxon>
    </lineage>
</organism>
<dbReference type="InterPro" id="IPR043129">
    <property type="entry name" value="ATPase_NBD"/>
</dbReference>
<reference evidence="2" key="2">
    <citation type="submission" date="2021-09" db="EMBL/GenBank/DDBJ databases">
        <authorList>
            <person name="Gilroy R."/>
        </authorList>
    </citation>
    <scope>NUCLEOTIDE SEQUENCE</scope>
    <source>
        <strain evidence="2">ChiGjej5B5-22894</strain>
    </source>
</reference>
<evidence type="ECO:0000256" key="1">
    <source>
        <dbReference type="ARBA" id="ARBA00006479"/>
    </source>
</evidence>
<evidence type="ECO:0000313" key="2">
    <source>
        <dbReference type="EMBL" id="HJG92124.1"/>
    </source>
</evidence>
<dbReference type="SUPFAM" id="SSF46785">
    <property type="entry name" value="Winged helix' DNA-binding domain"/>
    <property type="match status" value="1"/>
</dbReference>
<dbReference type="Proteomes" id="UP000742460">
    <property type="component" value="Unassembled WGS sequence"/>
</dbReference>
<sequence length="426" mass="44805">MRGTSMADIGSYNERLVLQMIRAAPKGISQSQVVRGSGLSRQTVSLITRRLLRDGLIETAGQRISGPGKPTTILRIVAESRWTIGLHVDPAHLTVVLCDLQGEAVDSTTLAAPTEDASADLDRIVAEIERLLALHDATPIHALPDLLPGHSADGEEQGVPTPPRRVVLGIGVAAPAPLDVAAGVIRTPPWLPGWHQMPIVERLEAATGLPVLLDKDTNAALTGEIWAGHLPSEQTVLYLYLSHGAGSAVSADGRVHRGGSTQAGEIGHLPTGLTDERCRCGRYGCLNLFTDARRMVERATTAGAEISPDDLPGAVDALAAAAQRGDAAALRAVEAHLQAVVAALDILARIHDPQRIIVGGPMLAALQPLAAQQIRARTAHWLEDAGCSLHFSELGNAAGAIGAACLFLEEELSPRRGLSARARGRA</sequence>
<accession>A0A921SXW8</accession>
<dbReference type="PANTHER" id="PTHR18964:SF149">
    <property type="entry name" value="BIFUNCTIONAL UDP-N-ACETYLGLUCOSAMINE 2-EPIMERASE_N-ACETYLMANNOSAMINE KINASE"/>
    <property type="match status" value="1"/>
</dbReference>
<comment type="caution">
    <text evidence="2">The sequence shown here is derived from an EMBL/GenBank/DDBJ whole genome shotgun (WGS) entry which is preliminary data.</text>
</comment>
<proteinExistence type="inferred from homology"/>
<evidence type="ECO:0000313" key="3">
    <source>
        <dbReference type="Proteomes" id="UP000742460"/>
    </source>
</evidence>
<name>A0A921SXW8_9MICO</name>
<dbReference type="Gene3D" id="1.10.10.10">
    <property type="entry name" value="Winged helix-like DNA-binding domain superfamily/Winged helix DNA-binding domain"/>
    <property type="match status" value="1"/>
</dbReference>
<comment type="similarity">
    <text evidence="1">Belongs to the ROK (NagC/XylR) family.</text>
</comment>
<dbReference type="EMBL" id="DYUE01000241">
    <property type="protein sequence ID" value="HJG92124.1"/>
    <property type="molecule type" value="Genomic_DNA"/>
</dbReference>